<feature type="region of interest" description="Disordered" evidence="1">
    <location>
        <begin position="1"/>
        <end position="83"/>
    </location>
</feature>
<feature type="transmembrane region" description="Helical" evidence="2">
    <location>
        <begin position="163"/>
        <end position="183"/>
    </location>
</feature>
<keyword evidence="4" id="KW-1185">Reference proteome</keyword>
<evidence type="ECO:0000256" key="1">
    <source>
        <dbReference type="SAM" id="MobiDB-lite"/>
    </source>
</evidence>
<reference evidence="3" key="1">
    <citation type="submission" date="2023-08" db="EMBL/GenBank/DDBJ databases">
        <authorList>
            <person name="Audoor S."/>
            <person name="Bilcke G."/>
        </authorList>
    </citation>
    <scope>NUCLEOTIDE SEQUENCE</scope>
</reference>
<sequence length="223" mass="25191">MVHHSERTAVHTASSTNRDRIGNSREKEHRAEEYDTPRTSASVAAVTMDRAESDSNEPRHHSGINSPAAAAADVRSETAPDERSLSCENRPHFYYPEWTGEECDHESFMCFSEGVNHNCCKCRPECCGQCTTLTSFSDPYQACPTLSAKAYERSLEDHGITPVTMVAVAIGISAVFGIILALWQHSLERRRRMMEQDDKTKNLRAYRDQDDVDDGVFRDKPYR</sequence>
<feature type="compositionally biased region" description="Basic and acidic residues" evidence="1">
    <location>
        <begin position="17"/>
        <end position="36"/>
    </location>
</feature>
<keyword evidence="2" id="KW-1133">Transmembrane helix</keyword>
<feature type="compositionally biased region" description="Basic and acidic residues" evidence="1">
    <location>
        <begin position="74"/>
        <end position="83"/>
    </location>
</feature>
<dbReference type="AlphaFoldDB" id="A0AAD2FYG3"/>
<evidence type="ECO:0000313" key="3">
    <source>
        <dbReference type="EMBL" id="CAJ1956821.1"/>
    </source>
</evidence>
<dbReference type="Proteomes" id="UP001295423">
    <property type="component" value="Unassembled WGS sequence"/>
</dbReference>
<accession>A0AAD2FYG3</accession>
<feature type="compositionally biased region" description="Basic and acidic residues" evidence="1">
    <location>
        <begin position="49"/>
        <end position="60"/>
    </location>
</feature>
<gene>
    <name evidence="3" type="ORF">CYCCA115_LOCUS16414</name>
</gene>
<name>A0AAD2FYG3_9STRA</name>
<keyword evidence="2" id="KW-0812">Transmembrane</keyword>
<keyword evidence="2" id="KW-0472">Membrane</keyword>
<dbReference type="EMBL" id="CAKOGP040001925">
    <property type="protein sequence ID" value="CAJ1956821.1"/>
    <property type="molecule type" value="Genomic_DNA"/>
</dbReference>
<organism evidence="3 4">
    <name type="scientific">Cylindrotheca closterium</name>
    <dbReference type="NCBI Taxonomy" id="2856"/>
    <lineage>
        <taxon>Eukaryota</taxon>
        <taxon>Sar</taxon>
        <taxon>Stramenopiles</taxon>
        <taxon>Ochrophyta</taxon>
        <taxon>Bacillariophyta</taxon>
        <taxon>Bacillariophyceae</taxon>
        <taxon>Bacillariophycidae</taxon>
        <taxon>Bacillariales</taxon>
        <taxon>Bacillariaceae</taxon>
        <taxon>Cylindrotheca</taxon>
    </lineage>
</organism>
<proteinExistence type="predicted"/>
<comment type="caution">
    <text evidence="3">The sequence shown here is derived from an EMBL/GenBank/DDBJ whole genome shotgun (WGS) entry which is preliminary data.</text>
</comment>
<evidence type="ECO:0000313" key="4">
    <source>
        <dbReference type="Proteomes" id="UP001295423"/>
    </source>
</evidence>
<evidence type="ECO:0000256" key="2">
    <source>
        <dbReference type="SAM" id="Phobius"/>
    </source>
</evidence>
<protein>
    <submittedName>
        <fullName evidence="3">Uncharacterized protein</fullName>
    </submittedName>
</protein>